<evidence type="ECO:0000256" key="4">
    <source>
        <dbReference type="ARBA" id="ARBA00022548"/>
    </source>
</evidence>
<dbReference type="InterPro" id="IPR000731">
    <property type="entry name" value="SSD"/>
</dbReference>
<feature type="transmembrane region" description="Helical" evidence="16">
    <location>
        <begin position="794"/>
        <end position="814"/>
    </location>
</feature>
<feature type="transmembrane region" description="Helical" evidence="16">
    <location>
        <begin position="265"/>
        <end position="287"/>
    </location>
</feature>
<dbReference type="GO" id="GO:0012505">
    <property type="term" value="C:endomembrane system"/>
    <property type="evidence" value="ECO:0007669"/>
    <property type="project" value="UniProtKB-SubCell"/>
</dbReference>
<keyword evidence="6 17" id="KW-0732">Signal</keyword>
<evidence type="ECO:0000256" key="8">
    <source>
        <dbReference type="ARBA" id="ARBA00023055"/>
    </source>
</evidence>
<keyword evidence="4" id="KW-0153">Cholesterol metabolism</keyword>
<feature type="transmembrane region" description="Helical" evidence="16">
    <location>
        <begin position="1080"/>
        <end position="1101"/>
    </location>
</feature>
<dbReference type="GO" id="GO:0005319">
    <property type="term" value="F:lipid transporter activity"/>
    <property type="evidence" value="ECO:0007669"/>
    <property type="project" value="InterPro"/>
</dbReference>
<keyword evidence="20" id="KW-1185">Reference proteome</keyword>
<dbReference type="PANTHER" id="PTHR45727:SF2">
    <property type="entry name" value="NPC INTRACELLULAR CHOLESTEROL TRANSPORTER 1"/>
    <property type="match status" value="1"/>
</dbReference>
<feature type="transmembrane region" description="Helical" evidence="16">
    <location>
        <begin position="737"/>
        <end position="761"/>
    </location>
</feature>
<dbReference type="PANTHER" id="PTHR45727">
    <property type="entry name" value="NPC INTRACELLULAR CHOLESTEROL TRANSPORTER 1"/>
    <property type="match status" value="1"/>
</dbReference>
<evidence type="ECO:0000256" key="14">
    <source>
        <dbReference type="ARBA" id="ARBA00023221"/>
    </source>
</evidence>
<evidence type="ECO:0000256" key="13">
    <source>
        <dbReference type="ARBA" id="ARBA00023180"/>
    </source>
</evidence>
<evidence type="ECO:0000256" key="17">
    <source>
        <dbReference type="SAM" id="SignalP"/>
    </source>
</evidence>
<feature type="signal peptide" evidence="17">
    <location>
        <begin position="1"/>
        <end position="22"/>
    </location>
</feature>
<evidence type="ECO:0000256" key="9">
    <source>
        <dbReference type="ARBA" id="ARBA00023098"/>
    </source>
</evidence>
<keyword evidence="7 16" id="KW-1133">Transmembrane helix</keyword>
<evidence type="ECO:0000256" key="6">
    <source>
        <dbReference type="ARBA" id="ARBA00022729"/>
    </source>
</evidence>
<dbReference type="SUPFAM" id="SSF82866">
    <property type="entry name" value="Multidrug efflux transporter AcrB transmembrane domain"/>
    <property type="match status" value="2"/>
</dbReference>
<dbReference type="Pfam" id="PF12349">
    <property type="entry name" value="Sterol-sensing"/>
    <property type="match status" value="1"/>
</dbReference>
<dbReference type="NCBIfam" id="TIGR00917">
    <property type="entry name" value="2A060601"/>
    <property type="match status" value="1"/>
</dbReference>
<keyword evidence="10 16" id="KW-0472">Membrane</keyword>
<feature type="transmembrane region" description="Helical" evidence="16">
    <location>
        <begin position="1107"/>
        <end position="1129"/>
    </location>
</feature>
<dbReference type="GO" id="GO:0015918">
    <property type="term" value="P:sterol transport"/>
    <property type="evidence" value="ECO:0007669"/>
    <property type="project" value="TreeGrafter"/>
</dbReference>
<dbReference type="InterPro" id="IPR032190">
    <property type="entry name" value="NPC1_N"/>
</dbReference>
<feature type="transmembrane region" description="Helical" evidence="16">
    <location>
        <begin position="1184"/>
        <end position="1206"/>
    </location>
</feature>
<sequence length="1237" mass="139885">MLPTVICLSIFVCVYYSLPALAKDDTCVWYGECGKVNELLPLNCPYNETAKPMTDYKSINVLQTWCPDFIQEHSKDGKILRTCCGIDQLSTLGVSIVRAANFLHRCPSCMRTFGRFICELACSPKQSRFMNVTKLLNNGSTIQELDFYIADSYMQGVYDSCKSVSNPATGEFAMDVLCNGAMGCSAHTWFKFLGNNPYLGFVINFISNITVDNHYEPFKAPVIPCNQPVDNTSIACSCMDCEESCPYPDKIPEPQKSFKIVGIEVLTVLSMILFCFIMSIYAGFIYFKGALKNKSKQIMKTYEYIFVENLKKKHKTMLEMGFFQIGKYFASNLQISFMIAVCLITLLSLGIKFIKITIDPVDLWSSPNSQCRQEREFFNLKFKPFFRTTQVIIVPKGVSDVDHNTTQGLFKFGPVFNHTFLVEVLNLQKQITALGSPHNGLEKVCFSPLASKFRGPPKVSDCVIQSVWGYFLNNPSKLNRKSRNRDGSVSTYLDKFKICFQNPYNPLCLAPYGGPVDPSVGLGGFSNSNEPITKRAPYEKARSLLLTFVLNNHNNKSLLNDALEWENKFLGFMKNWTKISKPSFMDVAYYSERSVEDELDRESHSDISTIAISYLVMFIYIVFTLGQSKILLSFFGIVLVIASIICSVGFYGLIGLPLTLIVLEVIPFIVLAVGVDNIFLIIRTYQTTKIKENESISNYIGRVLSIIGPSIFIATLAETTCFFIGSLSDMPVVKAFALYAAMALVFNFFFQISCFISLLAFDAKKEINNHKIEKQSFVYTIFHKFYVPTLMNKIVRPLVIFIFTAWLCISIAVVPKIDVGLDVELTMTDDSYVLKYFKFMKQYLSTGPPVYFVVTDGLNLTENTDQNILCSGIHCDPYSVTNQIHRASKIPNISYINRPSTSWIDDYFDWTALSSCCKYFPSNNSFCPHSDEKCVSCNITKNHLNRPNAQSFSKYLPYFLQDNPDIQCSKAGHAAYSDAVSLENNMAGPNYFMTFHTILKTSKDYYESMRSARSLADNMTQTIRLKKPNTTTSVFPYSVFYVFYEQYLTIWKVCIQHLVLSLVMVTFVVWSFSNSKKSSAVILLIVNTMITIDLLAFMYYWEISLNAISLVNLVMSIGIMVEFCGHIIFHNVKSNVACPIQRATNSCVEVGSSVFSGIMLTKFAGLAVLGFANTPVFKIFYYRMYMGIVIIAALHGLVFLPVLLSYRDTYYFKETKTESINKKTNIAKLQLLDINVL</sequence>
<keyword evidence="9" id="KW-0443">Lipid metabolism</keyword>
<keyword evidence="12" id="KW-1207">Sterol metabolism</keyword>
<protein>
    <submittedName>
        <fullName evidence="19">Protein patched/dispatched,Niemann-Pick C1, N-terminal,Sterol-sensing domain,Niemann-Pick C type</fullName>
    </submittedName>
</protein>
<feature type="transmembrane region" description="Helical" evidence="16">
    <location>
        <begin position="630"/>
        <end position="654"/>
    </location>
</feature>
<comment type="catalytic activity">
    <reaction evidence="15">
        <text>cholesterol(in) = cholesterol(out)</text>
        <dbReference type="Rhea" id="RHEA:39747"/>
        <dbReference type="ChEBI" id="CHEBI:16113"/>
    </reaction>
</comment>
<dbReference type="EMBL" id="CABPRJ010000060">
    <property type="protein sequence ID" value="VVC27073.1"/>
    <property type="molecule type" value="Genomic_DNA"/>
</dbReference>
<dbReference type="GO" id="GO:0015485">
    <property type="term" value="F:cholesterol binding"/>
    <property type="evidence" value="ECO:0007669"/>
    <property type="project" value="TreeGrafter"/>
</dbReference>
<keyword evidence="14" id="KW-0753">Steroid metabolism</keyword>
<dbReference type="GO" id="GO:0030299">
    <property type="term" value="P:intestinal cholesterol absorption"/>
    <property type="evidence" value="ECO:0007669"/>
    <property type="project" value="TreeGrafter"/>
</dbReference>
<evidence type="ECO:0000256" key="10">
    <source>
        <dbReference type="ARBA" id="ARBA00023136"/>
    </source>
</evidence>
<evidence type="ECO:0000313" key="19">
    <source>
        <dbReference type="EMBL" id="VVC27073.1"/>
    </source>
</evidence>
<dbReference type="GO" id="GO:0042632">
    <property type="term" value="P:cholesterol homeostasis"/>
    <property type="evidence" value="ECO:0007669"/>
    <property type="project" value="TreeGrafter"/>
</dbReference>
<evidence type="ECO:0000259" key="18">
    <source>
        <dbReference type="PROSITE" id="PS50156"/>
    </source>
</evidence>
<evidence type="ECO:0000256" key="2">
    <source>
        <dbReference type="ARBA" id="ARBA00005585"/>
    </source>
</evidence>
<keyword evidence="11" id="KW-1015">Disulfide bond</keyword>
<evidence type="ECO:0000256" key="12">
    <source>
        <dbReference type="ARBA" id="ARBA00023166"/>
    </source>
</evidence>
<feature type="transmembrane region" description="Helical" evidence="16">
    <location>
        <begin position="1055"/>
        <end position="1073"/>
    </location>
</feature>
<reference evidence="19 20" key="1">
    <citation type="submission" date="2019-08" db="EMBL/GenBank/DDBJ databases">
        <authorList>
            <person name="Alioto T."/>
            <person name="Alioto T."/>
            <person name="Gomez Garrido J."/>
        </authorList>
    </citation>
    <scope>NUCLEOTIDE SEQUENCE [LARGE SCALE GENOMIC DNA]</scope>
</reference>
<comment type="similarity">
    <text evidence="2">Belongs to the patched family.</text>
</comment>
<gene>
    <name evidence="19" type="ORF">CINCED_3A006385</name>
</gene>
<name>A0A5E4M8B8_9HEMI</name>
<dbReference type="GO" id="GO:0005886">
    <property type="term" value="C:plasma membrane"/>
    <property type="evidence" value="ECO:0007669"/>
    <property type="project" value="TreeGrafter"/>
</dbReference>
<feature type="chain" id="PRO_5022987291" evidence="17">
    <location>
        <begin position="23"/>
        <end position="1237"/>
    </location>
</feature>
<keyword evidence="3" id="KW-0813">Transport</keyword>
<evidence type="ECO:0000256" key="1">
    <source>
        <dbReference type="ARBA" id="ARBA00004127"/>
    </source>
</evidence>
<keyword evidence="5 16" id="KW-0812">Transmembrane</keyword>
<accession>A0A5E4M8B8</accession>
<dbReference type="PROSITE" id="PS50156">
    <property type="entry name" value="SSD"/>
    <property type="match status" value="1"/>
</dbReference>
<evidence type="ECO:0000313" key="20">
    <source>
        <dbReference type="Proteomes" id="UP000325440"/>
    </source>
</evidence>
<dbReference type="Pfam" id="PF22314">
    <property type="entry name" value="NPC1_MLD"/>
    <property type="match status" value="1"/>
</dbReference>
<proteinExistence type="inferred from homology"/>
<evidence type="ECO:0000256" key="3">
    <source>
        <dbReference type="ARBA" id="ARBA00022448"/>
    </source>
</evidence>
<dbReference type="Proteomes" id="UP000325440">
    <property type="component" value="Unassembled WGS sequence"/>
</dbReference>
<keyword evidence="13" id="KW-0325">Glycoprotein</keyword>
<dbReference type="OrthoDB" id="6510177at2759"/>
<feature type="transmembrane region" description="Helical" evidence="16">
    <location>
        <begin position="1150"/>
        <end position="1172"/>
    </location>
</feature>
<dbReference type="InterPro" id="IPR053956">
    <property type="entry name" value="NPC1_MLD"/>
</dbReference>
<dbReference type="Gene3D" id="1.20.1640.10">
    <property type="entry name" value="Multidrug efflux transporter AcrB transmembrane domain"/>
    <property type="match status" value="2"/>
</dbReference>
<feature type="domain" description="SSD" evidence="18">
    <location>
        <begin position="606"/>
        <end position="761"/>
    </location>
</feature>
<dbReference type="FunFam" id="1.20.1640.10:FF:000008">
    <property type="entry name" value="NPC intracellular cholesterol transporter 1"/>
    <property type="match status" value="1"/>
</dbReference>
<comment type="subcellular location">
    <subcellularLocation>
        <location evidence="1">Endomembrane system</location>
        <topology evidence="1">Multi-pass membrane protein</topology>
    </subcellularLocation>
</comment>
<evidence type="ECO:0000256" key="11">
    <source>
        <dbReference type="ARBA" id="ARBA00023157"/>
    </source>
</evidence>
<dbReference type="Pfam" id="PF16414">
    <property type="entry name" value="NPC1_N"/>
    <property type="match status" value="1"/>
</dbReference>
<feature type="transmembrane region" description="Helical" evidence="16">
    <location>
        <begin position="703"/>
        <end position="725"/>
    </location>
</feature>
<organism evidence="19 20">
    <name type="scientific">Cinara cedri</name>
    <dbReference type="NCBI Taxonomy" id="506608"/>
    <lineage>
        <taxon>Eukaryota</taxon>
        <taxon>Metazoa</taxon>
        <taxon>Ecdysozoa</taxon>
        <taxon>Arthropoda</taxon>
        <taxon>Hexapoda</taxon>
        <taxon>Insecta</taxon>
        <taxon>Pterygota</taxon>
        <taxon>Neoptera</taxon>
        <taxon>Paraneoptera</taxon>
        <taxon>Hemiptera</taxon>
        <taxon>Sternorrhyncha</taxon>
        <taxon>Aphidomorpha</taxon>
        <taxon>Aphidoidea</taxon>
        <taxon>Aphididae</taxon>
        <taxon>Lachninae</taxon>
        <taxon>Cinara</taxon>
    </lineage>
</organism>
<keyword evidence="8" id="KW-0445">Lipid transport</keyword>
<dbReference type="GO" id="GO:0008203">
    <property type="term" value="P:cholesterol metabolic process"/>
    <property type="evidence" value="ECO:0007669"/>
    <property type="project" value="UniProtKB-KW"/>
</dbReference>
<evidence type="ECO:0000256" key="16">
    <source>
        <dbReference type="SAM" id="Phobius"/>
    </source>
</evidence>
<dbReference type="AlphaFoldDB" id="A0A5E4M8B8"/>
<evidence type="ECO:0000256" key="7">
    <source>
        <dbReference type="ARBA" id="ARBA00022989"/>
    </source>
</evidence>
<dbReference type="InterPro" id="IPR053958">
    <property type="entry name" value="HMGCR/SNAP/NPC1-like_SSD"/>
</dbReference>
<evidence type="ECO:0000256" key="15">
    <source>
        <dbReference type="ARBA" id="ARBA00034049"/>
    </source>
</evidence>
<feature type="transmembrane region" description="Helical" evidence="16">
    <location>
        <begin position="607"/>
        <end position="623"/>
    </location>
</feature>
<dbReference type="InterPro" id="IPR004765">
    <property type="entry name" value="NPC1-like"/>
</dbReference>
<feature type="transmembrane region" description="Helical" evidence="16">
    <location>
        <begin position="328"/>
        <end position="351"/>
    </location>
</feature>
<evidence type="ECO:0000256" key="5">
    <source>
        <dbReference type="ARBA" id="ARBA00022692"/>
    </source>
</evidence>
<feature type="transmembrane region" description="Helical" evidence="16">
    <location>
        <begin position="660"/>
        <end position="682"/>
    </location>
</feature>